<sequence length="340" mass="35933">MNEAVMNEAKRRSDRLVTVFGGAGFVGRYVVRALAKQGWLVRVAVRRPDLAFHLQPSGGVGQITAVQANLRYPESVAAALRNADAAVNLVGILRQRGKQTFEAVHHEGARNVAAAVRAAGIGNFVHISALGADPGSRSDYARTKAAGEAAVREILPDATILRPSVVFGPEDHFFNRFAALARLSPVLPLIGGGVTKLQPVYAGDVGAAVAAALDGKAAPGAIYELGGPEVRSLREIIGFILAETERKRALVSLPFGPASGFGAISELMAQLTLGLLPEDFVLTPDQVKLLRQDNVVSAAATVARRTLNGLGIAPESFEALVPAYLTRYRKTGQFADQRSA</sequence>
<evidence type="ECO:0000313" key="2">
    <source>
        <dbReference type="EMBL" id="REF87432.1"/>
    </source>
</evidence>
<dbReference type="CDD" id="cd05271">
    <property type="entry name" value="NDUFA9_like_SDR_a"/>
    <property type="match status" value="1"/>
</dbReference>
<protein>
    <submittedName>
        <fullName evidence="2">NADH dehydrogenase</fullName>
    </submittedName>
</protein>
<evidence type="ECO:0000313" key="3">
    <source>
        <dbReference type="Proteomes" id="UP000256900"/>
    </source>
</evidence>
<dbReference type="EMBL" id="QUMO01000002">
    <property type="protein sequence ID" value="REF87432.1"/>
    <property type="molecule type" value="Genomic_DNA"/>
</dbReference>
<dbReference type="Pfam" id="PF01370">
    <property type="entry name" value="Epimerase"/>
    <property type="match status" value="1"/>
</dbReference>
<accession>A0A3D9YXL7</accession>
<organism evidence="2 3">
    <name type="scientific">Methylovirgula ligni</name>
    <dbReference type="NCBI Taxonomy" id="569860"/>
    <lineage>
        <taxon>Bacteria</taxon>
        <taxon>Pseudomonadati</taxon>
        <taxon>Pseudomonadota</taxon>
        <taxon>Alphaproteobacteria</taxon>
        <taxon>Hyphomicrobiales</taxon>
        <taxon>Beijerinckiaceae</taxon>
        <taxon>Methylovirgula</taxon>
    </lineage>
</organism>
<dbReference type="PANTHER" id="PTHR12126:SF11">
    <property type="entry name" value="NADH DEHYDROGENASE [UBIQUINONE] 1 ALPHA SUBCOMPLEX SUBUNIT 9, MITOCHONDRIAL"/>
    <property type="match status" value="1"/>
</dbReference>
<dbReference type="Proteomes" id="UP000256900">
    <property type="component" value="Unassembled WGS sequence"/>
</dbReference>
<dbReference type="GO" id="GO:0044877">
    <property type="term" value="F:protein-containing complex binding"/>
    <property type="evidence" value="ECO:0007669"/>
    <property type="project" value="TreeGrafter"/>
</dbReference>
<comment type="caution">
    <text evidence="2">The sequence shown here is derived from an EMBL/GenBank/DDBJ whole genome shotgun (WGS) entry which is preliminary data.</text>
</comment>
<dbReference type="InterPro" id="IPR051207">
    <property type="entry name" value="ComplexI_NDUFA9_subunit"/>
</dbReference>
<dbReference type="Gene3D" id="3.40.50.720">
    <property type="entry name" value="NAD(P)-binding Rossmann-like Domain"/>
    <property type="match status" value="1"/>
</dbReference>
<dbReference type="InterPro" id="IPR036291">
    <property type="entry name" value="NAD(P)-bd_dom_sf"/>
</dbReference>
<name>A0A3D9YXL7_9HYPH</name>
<proteinExistence type="predicted"/>
<feature type="domain" description="NAD-dependent epimerase/dehydratase" evidence="1">
    <location>
        <begin position="17"/>
        <end position="226"/>
    </location>
</feature>
<dbReference type="InterPro" id="IPR001509">
    <property type="entry name" value="Epimerase_deHydtase"/>
</dbReference>
<dbReference type="FunFam" id="3.40.50.720:FF:000702">
    <property type="entry name" value="NADH dehydrogenase (Ubiquinone)"/>
    <property type="match status" value="1"/>
</dbReference>
<reference evidence="2 3" key="1">
    <citation type="submission" date="2018-08" db="EMBL/GenBank/DDBJ databases">
        <title>Genomic Encyclopedia of Type Strains, Phase IV (KMG-IV): sequencing the most valuable type-strain genomes for metagenomic binning, comparative biology and taxonomic classification.</title>
        <authorList>
            <person name="Goeker M."/>
        </authorList>
    </citation>
    <scope>NUCLEOTIDE SEQUENCE [LARGE SCALE GENOMIC DNA]</scope>
    <source>
        <strain evidence="2 3">BW863</strain>
    </source>
</reference>
<keyword evidence="3" id="KW-1185">Reference proteome</keyword>
<evidence type="ECO:0000259" key="1">
    <source>
        <dbReference type="Pfam" id="PF01370"/>
    </source>
</evidence>
<dbReference type="PANTHER" id="PTHR12126">
    <property type="entry name" value="NADH-UBIQUINONE OXIDOREDUCTASE 39 KDA SUBUNIT-RELATED"/>
    <property type="match status" value="1"/>
</dbReference>
<dbReference type="AlphaFoldDB" id="A0A3D9YXL7"/>
<dbReference type="SUPFAM" id="SSF51735">
    <property type="entry name" value="NAD(P)-binding Rossmann-fold domains"/>
    <property type="match status" value="1"/>
</dbReference>
<gene>
    <name evidence="2" type="ORF">DES32_1054</name>
</gene>